<proteinExistence type="predicted"/>
<comment type="caution">
    <text evidence="1">The sequence shown here is derived from an EMBL/GenBank/DDBJ whole genome shotgun (WGS) entry which is preliminary data.</text>
</comment>
<keyword evidence="2" id="KW-1185">Reference proteome</keyword>
<gene>
    <name evidence="1" type="ORF">NZH93_32230</name>
</gene>
<evidence type="ECO:0000313" key="1">
    <source>
        <dbReference type="EMBL" id="MCS7481548.1"/>
    </source>
</evidence>
<organism evidence="1 2">
    <name type="scientific">Umezawaea endophytica</name>
    <dbReference type="NCBI Taxonomy" id="1654476"/>
    <lineage>
        <taxon>Bacteria</taxon>
        <taxon>Bacillati</taxon>
        <taxon>Actinomycetota</taxon>
        <taxon>Actinomycetes</taxon>
        <taxon>Pseudonocardiales</taxon>
        <taxon>Pseudonocardiaceae</taxon>
        <taxon>Umezawaea</taxon>
    </lineage>
</organism>
<dbReference type="EMBL" id="JANYMP010000018">
    <property type="protein sequence ID" value="MCS7481548.1"/>
    <property type="molecule type" value="Genomic_DNA"/>
</dbReference>
<dbReference type="AlphaFoldDB" id="A0A9X2VRH5"/>
<dbReference type="Proteomes" id="UP001141259">
    <property type="component" value="Unassembled WGS sequence"/>
</dbReference>
<sequence>MTNAIYGSAKNVLQVGEVRNVVFSASDGPGTNALPGEPDHEVEFQPVFEAAGGAARLGHALGRVLREGPGWVQHFEGTPAQPPVVIHKQPGRRAGVATRALWEVLGAFGFPDGGTAGVGFPLSDPRSPGRIVGLDDDVVELAGGSWSPRGQMVRRSTDEWVWRPQVSFDDEAFRMGDLWDTSSSRVDLRLRVAARVPFATDDLRITADGRVRLVAALDLSSATEFGKRLAERWGLAAEDVTWQEVNGPHDHNNTRFSAHQLAFVGEDDRPALALVVHSCLAPNGFSGAEIVVDLRVDFGAITKAVEVAEDPRLTLDEARDFFTHGWHVSTTTALLAFTEDPVALPPAGAPRLELYLQGERPGTSGDERPMTILDMVDLSEFGEPRTIRSGPLAVGVTTPVGLPLDEVRTHAGEAVRRMAETYGFTGA</sequence>
<evidence type="ECO:0000313" key="2">
    <source>
        <dbReference type="Proteomes" id="UP001141259"/>
    </source>
</evidence>
<name>A0A9X2VRH5_9PSEU</name>
<protein>
    <submittedName>
        <fullName evidence="1">Uncharacterized protein</fullName>
    </submittedName>
</protein>
<reference evidence="1" key="1">
    <citation type="submission" date="2022-08" db="EMBL/GenBank/DDBJ databases">
        <authorList>
            <person name="Tistechok S."/>
            <person name="Samborskyy M."/>
            <person name="Roman I."/>
        </authorList>
    </citation>
    <scope>NUCLEOTIDE SEQUENCE</scope>
    <source>
        <strain evidence="1">DSM 103496</strain>
    </source>
</reference>
<accession>A0A9X2VRH5</accession>
<dbReference type="RefSeq" id="WP_259627033.1">
    <property type="nucleotide sequence ID" value="NZ_JANYMP010000018.1"/>
</dbReference>